<organism evidence="3 4">
    <name type="scientific">Brassica napus</name>
    <name type="common">Rape</name>
    <dbReference type="NCBI Taxonomy" id="3708"/>
    <lineage>
        <taxon>Eukaryota</taxon>
        <taxon>Viridiplantae</taxon>
        <taxon>Streptophyta</taxon>
        <taxon>Embryophyta</taxon>
        <taxon>Tracheophyta</taxon>
        <taxon>Spermatophyta</taxon>
        <taxon>Magnoliopsida</taxon>
        <taxon>eudicotyledons</taxon>
        <taxon>Gunneridae</taxon>
        <taxon>Pentapetalae</taxon>
        <taxon>rosids</taxon>
        <taxon>malvids</taxon>
        <taxon>Brassicales</taxon>
        <taxon>Brassicaceae</taxon>
        <taxon>Brassiceae</taxon>
        <taxon>Brassica</taxon>
    </lineage>
</organism>
<feature type="domain" description="Arabidopsis retrotransposon Orf1 C-terminal" evidence="2">
    <location>
        <begin position="252"/>
        <end position="312"/>
    </location>
</feature>
<feature type="region of interest" description="Disordered" evidence="1">
    <location>
        <begin position="343"/>
        <end position="370"/>
    </location>
</feature>
<protein>
    <recommendedName>
        <fullName evidence="2">Arabidopsis retrotransposon Orf1 C-terminal domain-containing protein</fullName>
    </recommendedName>
</protein>
<keyword evidence="4" id="KW-1185">Reference proteome</keyword>
<name>A0ABQ8AY06_BRANA</name>
<proteinExistence type="predicted"/>
<gene>
    <name evidence="3" type="ORF">HID58_046458</name>
</gene>
<accession>A0ABQ8AY06</accession>
<evidence type="ECO:0000256" key="1">
    <source>
        <dbReference type="SAM" id="MobiDB-lite"/>
    </source>
</evidence>
<dbReference type="InterPro" id="IPR004312">
    <property type="entry name" value="ATHILA_Orf1_C"/>
</dbReference>
<dbReference type="Proteomes" id="UP000824890">
    <property type="component" value="Unassembled WGS sequence"/>
</dbReference>
<dbReference type="Pfam" id="PF03078">
    <property type="entry name" value="ATHILA"/>
    <property type="match status" value="2"/>
</dbReference>
<sequence>MTKTTGDLPKKFRAPKKGSIDEGDASTSNNKNGQAQAKKKVDKGNDVVIEAEDSDHSSSGSEGQVQAKKRKIVAKKPTVKVPSANAINNRLRAMELQPSLFVDEEILEKLGILFDVQLLLGNIGLWKMMSTCQRGYPEPACQFLSTLEATFHISHDPNATEGHGFITFKVDRKSYKMGFKEIASVTGLRDRRRHKFKKFEGELNQFWKEIGDGEYEISAIKSADILHRLFAMSVTKEYRQGRYEHQPGTVGIFIEHLLYYKKWAWTNYDKKPKLFILGFITPLLEAMNIPLVGDEIEFTVMDEVHLDRTGFLYGILDGKENLTFNPPSSALFHPATQDMPLKISRKKKKQPDDSSSQSEDVEQPPPSTVYESTRYYFEPRTASLPEGPLRDAHNQIRALQRGQKYQDRTISRLEKSVNYLVEKLKKLTMRTRRSHASITEESEEEIRDDMQTETTEPVQDHRHSYHGDATATQSYYEAPRSSKRWSKAGRLWACTADEGEPRILIQETQPNGTKRDRLVRPDPVCGTVNGHAARPHNAGRARPRISIRDTTF</sequence>
<reference evidence="3 4" key="1">
    <citation type="submission" date="2021-05" db="EMBL/GenBank/DDBJ databases">
        <title>Genome Assembly of Synthetic Allotetraploid Brassica napus Reveals Homoeologous Exchanges between Subgenomes.</title>
        <authorList>
            <person name="Davis J.T."/>
        </authorList>
    </citation>
    <scope>NUCLEOTIDE SEQUENCE [LARGE SCALE GENOMIC DNA]</scope>
    <source>
        <strain evidence="4">cv. Da-Ae</strain>
        <tissue evidence="3">Seedling</tissue>
    </source>
</reference>
<feature type="compositionally biased region" description="Basic residues" evidence="1">
    <location>
        <begin position="533"/>
        <end position="545"/>
    </location>
</feature>
<dbReference type="EMBL" id="JAGKQM010000012">
    <property type="protein sequence ID" value="KAH0896890.1"/>
    <property type="molecule type" value="Genomic_DNA"/>
</dbReference>
<evidence type="ECO:0000313" key="3">
    <source>
        <dbReference type="EMBL" id="KAH0896890.1"/>
    </source>
</evidence>
<feature type="domain" description="Arabidopsis retrotransposon Orf1 C-terminal" evidence="2">
    <location>
        <begin position="91"/>
        <end position="228"/>
    </location>
</feature>
<evidence type="ECO:0000259" key="2">
    <source>
        <dbReference type="Pfam" id="PF03078"/>
    </source>
</evidence>
<comment type="caution">
    <text evidence="3">The sequence shown here is derived from an EMBL/GenBank/DDBJ whole genome shotgun (WGS) entry which is preliminary data.</text>
</comment>
<feature type="region of interest" description="Disordered" evidence="1">
    <location>
        <begin position="433"/>
        <end position="463"/>
    </location>
</feature>
<feature type="region of interest" description="Disordered" evidence="1">
    <location>
        <begin position="529"/>
        <end position="552"/>
    </location>
</feature>
<evidence type="ECO:0000313" key="4">
    <source>
        <dbReference type="Proteomes" id="UP000824890"/>
    </source>
</evidence>
<feature type="region of interest" description="Disordered" evidence="1">
    <location>
        <begin position="1"/>
        <end position="74"/>
    </location>
</feature>